<feature type="region of interest" description="Disordered" evidence="1">
    <location>
        <begin position="128"/>
        <end position="154"/>
    </location>
</feature>
<dbReference type="AlphaFoldDB" id="A0AAD2D751"/>
<accession>A0AAD2D751</accession>
<reference evidence="2" key="1">
    <citation type="submission" date="2023-07" db="EMBL/GenBank/DDBJ databases">
        <authorList>
            <consortium name="AG Swart"/>
            <person name="Singh M."/>
            <person name="Singh A."/>
            <person name="Seah K."/>
            <person name="Emmerich C."/>
        </authorList>
    </citation>
    <scope>NUCLEOTIDE SEQUENCE</scope>
    <source>
        <strain evidence="2">DP1</strain>
    </source>
</reference>
<dbReference type="Proteomes" id="UP001295684">
    <property type="component" value="Unassembled WGS sequence"/>
</dbReference>
<name>A0AAD2D751_EUPCR</name>
<organism evidence="2 3">
    <name type="scientific">Euplotes crassus</name>
    <dbReference type="NCBI Taxonomy" id="5936"/>
    <lineage>
        <taxon>Eukaryota</taxon>
        <taxon>Sar</taxon>
        <taxon>Alveolata</taxon>
        <taxon>Ciliophora</taxon>
        <taxon>Intramacronucleata</taxon>
        <taxon>Spirotrichea</taxon>
        <taxon>Hypotrichia</taxon>
        <taxon>Euplotida</taxon>
        <taxon>Euplotidae</taxon>
        <taxon>Moneuplotes</taxon>
    </lineage>
</organism>
<protein>
    <submittedName>
        <fullName evidence="2">Uncharacterized protein</fullName>
    </submittedName>
</protein>
<sequence>MEGDDLEYMSAQMKELDKQIFKLKDSNNYLIIEGEESGLTKDEIEEICKENEGAIETKLEEIKKYAKRFKPDDERLPLIIPYAFNMLPETMRAGRVIDPNKVIEEIERREQIARDLAAQLQRRAQIAEYELQQQQNDEEEKSGHEESNLPPLSE</sequence>
<keyword evidence="3" id="KW-1185">Reference proteome</keyword>
<gene>
    <name evidence="2" type="ORF">ECRASSUSDP1_LOCUS25244</name>
</gene>
<evidence type="ECO:0000256" key="1">
    <source>
        <dbReference type="SAM" id="MobiDB-lite"/>
    </source>
</evidence>
<evidence type="ECO:0000313" key="3">
    <source>
        <dbReference type="Proteomes" id="UP001295684"/>
    </source>
</evidence>
<proteinExistence type="predicted"/>
<comment type="caution">
    <text evidence="2">The sequence shown here is derived from an EMBL/GenBank/DDBJ whole genome shotgun (WGS) entry which is preliminary data.</text>
</comment>
<dbReference type="EMBL" id="CAMPGE010026032">
    <property type="protein sequence ID" value="CAI2383734.1"/>
    <property type="molecule type" value="Genomic_DNA"/>
</dbReference>
<evidence type="ECO:0000313" key="2">
    <source>
        <dbReference type="EMBL" id="CAI2383734.1"/>
    </source>
</evidence>